<feature type="domain" description="STAS" evidence="4">
    <location>
        <begin position="22"/>
        <end position="103"/>
    </location>
</feature>
<dbReference type="CDD" id="cd07043">
    <property type="entry name" value="STAS_anti-anti-sigma_factors"/>
    <property type="match status" value="1"/>
</dbReference>
<evidence type="ECO:0000256" key="2">
    <source>
        <dbReference type="RuleBase" id="RU003749"/>
    </source>
</evidence>
<dbReference type="Proteomes" id="UP001597182">
    <property type="component" value="Unassembled WGS sequence"/>
</dbReference>
<keyword evidence="6" id="KW-1185">Reference proteome</keyword>
<sequence>MSGHPEPLHLDTTTGADGTPCVSVRGELSHTTAPVLDEQLRALAGPGTGPADVVIDVSAVTFCDSSGLSALLAAHRRTRRRGGSVTLRGPRGTLRRILRLTGVDVLFVVEDPDDAARDGAAPAGEVPPHALDAAAGGQA</sequence>
<dbReference type="PANTHER" id="PTHR33495">
    <property type="entry name" value="ANTI-SIGMA FACTOR ANTAGONIST TM_1081-RELATED-RELATED"/>
    <property type="match status" value="1"/>
</dbReference>
<dbReference type="EMBL" id="JBHTMB010000322">
    <property type="protein sequence ID" value="MFD1237956.1"/>
    <property type="molecule type" value="Genomic_DNA"/>
</dbReference>
<dbReference type="SUPFAM" id="SSF52091">
    <property type="entry name" value="SpoIIaa-like"/>
    <property type="match status" value="1"/>
</dbReference>
<dbReference type="Gene3D" id="3.30.750.24">
    <property type="entry name" value="STAS domain"/>
    <property type="match status" value="1"/>
</dbReference>
<dbReference type="PROSITE" id="PS50801">
    <property type="entry name" value="STAS"/>
    <property type="match status" value="1"/>
</dbReference>
<feature type="region of interest" description="Disordered" evidence="3">
    <location>
        <begin position="116"/>
        <end position="139"/>
    </location>
</feature>
<dbReference type="InterPro" id="IPR003658">
    <property type="entry name" value="Anti-sigma_ant"/>
</dbReference>
<dbReference type="InterPro" id="IPR036513">
    <property type="entry name" value="STAS_dom_sf"/>
</dbReference>
<reference evidence="6" key="1">
    <citation type="journal article" date="2019" name="Int. J. Syst. Evol. Microbiol.">
        <title>The Global Catalogue of Microorganisms (GCM) 10K type strain sequencing project: providing services to taxonomists for standard genome sequencing and annotation.</title>
        <authorList>
            <consortium name="The Broad Institute Genomics Platform"/>
            <consortium name="The Broad Institute Genome Sequencing Center for Infectious Disease"/>
            <person name="Wu L."/>
            <person name="Ma J."/>
        </authorList>
    </citation>
    <scope>NUCLEOTIDE SEQUENCE [LARGE SCALE GENOMIC DNA]</scope>
    <source>
        <strain evidence="6">CCUG 49018</strain>
    </source>
</reference>
<evidence type="ECO:0000256" key="3">
    <source>
        <dbReference type="SAM" id="MobiDB-lite"/>
    </source>
</evidence>
<gene>
    <name evidence="5" type="ORF">ACFQ34_32120</name>
</gene>
<dbReference type="NCBIfam" id="TIGR00377">
    <property type="entry name" value="ant_ant_sig"/>
    <property type="match status" value="1"/>
</dbReference>
<proteinExistence type="inferred from homology"/>
<evidence type="ECO:0000256" key="1">
    <source>
        <dbReference type="ARBA" id="ARBA00009013"/>
    </source>
</evidence>
<evidence type="ECO:0000259" key="4">
    <source>
        <dbReference type="PROSITE" id="PS50801"/>
    </source>
</evidence>
<comment type="caution">
    <text evidence="5">The sequence shown here is derived from an EMBL/GenBank/DDBJ whole genome shotgun (WGS) entry which is preliminary data.</text>
</comment>
<evidence type="ECO:0000313" key="5">
    <source>
        <dbReference type="EMBL" id="MFD1237956.1"/>
    </source>
</evidence>
<dbReference type="PANTHER" id="PTHR33495:SF2">
    <property type="entry name" value="ANTI-SIGMA FACTOR ANTAGONIST TM_1081-RELATED"/>
    <property type="match status" value="1"/>
</dbReference>
<dbReference type="InterPro" id="IPR002645">
    <property type="entry name" value="STAS_dom"/>
</dbReference>
<protein>
    <recommendedName>
        <fullName evidence="2">Anti-sigma factor antagonist</fullName>
    </recommendedName>
</protein>
<dbReference type="Pfam" id="PF13466">
    <property type="entry name" value="STAS_2"/>
    <property type="match status" value="1"/>
</dbReference>
<name>A0ABW3VUF7_9PSEU</name>
<organism evidence="5 6">
    <name type="scientific">Pseudonocardia benzenivorans</name>
    <dbReference type="NCBI Taxonomy" id="228005"/>
    <lineage>
        <taxon>Bacteria</taxon>
        <taxon>Bacillati</taxon>
        <taxon>Actinomycetota</taxon>
        <taxon>Actinomycetes</taxon>
        <taxon>Pseudonocardiales</taxon>
        <taxon>Pseudonocardiaceae</taxon>
        <taxon>Pseudonocardia</taxon>
    </lineage>
</organism>
<accession>A0ABW3VUF7</accession>
<dbReference type="InterPro" id="IPR058548">
    <property type="entry name" value="MlaB-like_STAS"/>
</dbReference>
<evidence type="ECO:0000313" key="6">
    <source>
        <dbReference type="Proteomes" id="UP001597182"/>
    </source>
</evidence>
<dbReference type="RefSeq" id="WP_063821906.1">
    <property type="nucleotide sequence ID" value="NZ_BAABKS010000055.1"/>
</dbReference>
<comment type="similarity">
    <text evidence="1 2">Belongs to the anti-sigma-factor antagonist family.</text>
</comment>